<protein>
    <recommendedName>
        <fullName evidence="3">Pentacotripeptide-repeat region of PRORP domain-containing protein</fullName>
    </recommendedName>
</protein>
<sequence length="136" mass="15358">MELYDMAPIRIGCEHALLACEKGRLWTKALHLLDKMYDHGMSPNEDSFMPAIRACENAGEFAVGDKLFWQMRERTKLERVAAEVGGSGLEQVGREPPKAKPAPWRLPGAIALDAYDPPKLRDSRTNQKRLPEKRQA</sequence>
<reference evidence="2" key="1">
    <citation type="submission" date="2021-01" db="EMBL/GenBank/DDBJ databases">
        <authorList>
            <person name="Corre E."/>
            <person name="Pelletier E."/>
            <person name="Niang G."/>
            <person name="Scheremetjew M."/>
            <person name="Finn R."/>
            <person name="Kale V."/>
            <person name="Holt S."/>
            <person name="Cochrane G."/>
            <person name="Meng A."/>
            <person name="Brown T."/>
            <person name="Cohen L."/>
        </authorList>
    </citation>
    <scope>NUCLEOTIDE SEQUENCE</scope>
    <source>
        <strain evidence="2">CCMP2222</strain>
    </source>
</reference>
<dbReference type="EMBL" id="HBGQ01055433">
    <property type="protein sequence ID" value="CAD9457718.1"/>
    <property type="molecule type" value="Transcribed_RNA"/>
</dbReference>
<evidence type="ECO:0008006" key="3">
    <source>
        <dbReference type="Google" id="ProtNLM"/>
    </source>
</evidence>
<gene>
    <name evidence="2" type="ORF">AAND1436_LOCUS26909</name>
</gene>
<feature type="region of interest" description="Disordered" evidence="1">
    <location>
        <begin position="86"/>
        <end position="136"/>
    </location>
</feature>
<dbReference type="InterPro" id="IPR011990">
    <property type="entry name" value="TPR-like_helical_dom_sf"/>
</dbReference>
<organism evidence="2">
    <name type="scientific">Alexandrium andersonii</name>
    <dbReference type="NCBI Taxonomy" id="327968"/>
    <lineage>
        <taxon>Eukaryota</taxon>
        <taxon>Sar</taxon>
        <taxon>Alveolata</taxon>
        <taxon>Dinophyceae</taxon>
        <taxon>Gonyaulacales</taxon>
        <taxon>Pyrocystaceae</taxon>
        <taxon>Alexandrium</taxon>
    </lineage>
</organism>
<feature type="compositionally biased region" description="Basic and acidic residues" evidence="1">
    <location>
        <begin position="116"/>
        <end position="136"/>
    </location>
</feature>
<accession>A0A7S2DLH3</accession>
<dbReference type="Gene3D" id="1.25.40.10">
    <property type="entry name" value="Tetratricopeptide repeat domain"/>
    <property type="match status" value="1"/>
</dbReference>
<name>A0A7S2DLH3_9DINO</name>
<proteinExistence type="predicted"/>
<dbReference type="AlphaFoldDB" id="A0A7S2DLH3"/>
<evidence type="ECO:0000313" key="2">
    <source>
        <dbReference type="EMBL" id="CAD9457718.1"/>
    </source>
</evidence>
<evidence type="ECO:0000256" key="1">
    <source>
        <dbReference type="SAM" id="MobiDB-lite"/>
    </source>
</evidence>